<evidence type="ECO:0000313" key="7">
    <source>
        <dbReference type="Proteomes" id="UP001321748"/>
    </source>
</evidence>
<keyword evidence="7" id="KW-1185">Reference proteome</keyword>
<dbReference type="PANTHER" id="PTHR11069:SF23">
    <property type="entry name" value="LYSOSOMAL ACID GLUCOSYLCERAMIDASE"/>
    <property type="match status" value="1"/>
</dbReference>
<keyword evidence="3 4" id="KW-0378">Hydrolase</keyword>
<evidence type="ECO:0000256" key="3">
    <source>
        <dbReference type="ARBA" id="ARBA00022801"/>
    </source>
</evidence>
<proteinExistence type="inferred from homology"/>
<dbReference type="EMBL" id="AP026800">
    <property type="protein sequence ID" value="BDR55193.1"/>
    <property type="molecule type" value="Genomic_DNA"/>
</dbReference>
<accession>A0ABN6SHL6</accession>
<dbReference type="Pfam" id="PF02055">
    <property type="entry name" value="Glyco_hydro_30"/>
    <property type="match status" value="1"/>
</dbReference>
<evidence type="ECO:0000259" key="5">
    <source>
        <dbReference type="Pfam" id="PF02055"/>
    </source>
</evidence>
<comment type="similarity">
    <text evidence="1 4">Belongs to the glycosyl hydrolase 30 family.</text>
</comment>
<dbReference type="InterPro" id="IPR017853">
    <property type="entry name" value="GH"/>
</dbReference>
<keyword evidence="2" id="KW-0732">Signal</keyword>
<organism evidence="6 7">
    <name type="scientific">Bombiscardovia apis</name>
    <dbReference type="NCBI Taxonomy" id="2932182"/>
    <lineage>
        <taxon>Bacteria</taxon>
        <taxon>Bacillati</taxon>
        <taxon>Actinomycetota</taxon>
        <taxon>Actinomycetes</taxon>
        <taxon>Bifidobacteriales</taxon>
        <taxon>Bifidobacteriaceae</taxon>
        <taxon>Bombiscardovia</taxon>
    </lineage>
</organism>
<evidence type="ECO:0000256" key="1">
    <source>
        <dbReference type="ARBA" id="ARBA00005382"/>
    </source>
</evidence>
<dbReference type="Proteomes" id="UP001321748">
    <property type="component" value="Chromosome"/>
</dbReference>
<protein>
    <recommendedName>
        <fullName evidence="5">Glycosyl hydrolase family 30 TIM-barrel domain-containing protein</fullName>
    </recommendedName>
</protein>
<feature type="domain" description="Glycosyl hydrolase family 30 TIM-barrel" evidence="5">
    <location>
        <begin position="29"/>
        <end position="140"/>
    </location>
</feature>
<evidence type="ECO:0000313" key="6">
    <source>
        <dbReference type="EMBL" id="BDR55193.1"/>
    </source>
</evidence>
<sequence>MSQKLLIYFQTQVSKIVIDPADRRQLWIGAGAAITDAAASLIWGSQNPEQRHALLEELFGPDQGGMSVIRIPLGSCEPASQPYYTYDDVPYGHHDNSLSLFSLGEGEPGAPDATKDLKYIVPVVQEILAINPAVKIIESP</sequence>
<evidence type="ECO:0000256" key="2">
    <source>
        <dbReference type="ARBA" id="ARBA00022729"/>
    </source>
</evidence>
<evidence type="ECO:0000256" key="4">
    <source>
        <dbReference type="RuleBase" id="RU361188"/>
    </source>
</evidence>
<dbReference type="InterPro" id="IPR001139">
    <property type="entry name" value="Glyco_hydro_30"/>
</dbReference>
<name>A0ABN6SHL6_9BIFI</name>
<dbReference type="PANTHER" id="PTHR11069">
    <property type="entry name" value="GLUCOSYLCERAMIDASE"/>
    <property type="match status" value="1"/>
</dbReference>
<gene>
    <name evidence="6" type="ORF">KIMH_13040</name>
</gene>
<reference evidence="6 7" key="1">
    <citation type="journal article" date="2023" name="Microbiol. Spectr.">
        <title>Symbiosis of Carpenter Bees with Uncharacterized Lactic Acid Bacteria Showing NAD Auxotrophy.</title>
        <authorList>
            <person name="Kawasaki S."/>
            <person name="Ozawa K."/>
            <person name="Mori T."/>
            <person name="Yamamoto A."/>
            <person name="Ito M."/>
            <person name="Ohkuma M."/>
            <person name="Sakamoto M."/>
            <person name="Matsutani M."/>
        </authorList>
    </citation>
    <scope>NUCLEOTIDE SEQUENCE [LARGE SCALE GENOMIC DNA]</scope>
    <source>
        <strain evidence="6 7">KimH</strain>
    </source>
</reference>
<dbReference type="InterPro" id="IPR033453">
    <property type="entry name" value="Glyco_hydro_30_TIM-barrel"/>
</dbReference>
<dbReference type="Gene3D" id="3.20.20.80">
    <property type="entry name" value="Glycosidases"/>
    <property type="match status" value="1"/>
</dbReference>
<dbReference type="SUPFAM" id="SSF51445">
    <property type="entry name" value="(Trans)glycosidases"/>
    <property type="match status" value="1"/>
</dbReference>
<keyword evidence="4" id="KW-0326">Glycosidase</keyword>